<dbReference type="Proteomes" id="UP000504634">
    <property type="component" value="Unplaced"/>
</dbReference>
<evidence type="ECO:0000259" key="3">
    <source>
        <dbReference type="Pfam" id="PF21007"/>
    </source>
</evidence>
<gene>
    <name evidence="5" type="primary">LOC115622984</name>
</gene>
<dbReference type="AlphaFoldDB" id="A0A6J2TDD0"/>
<dbReference type="OrthoDB" id="8195456at2759"/>
<feature type="coiled-coil region" evidence="1">
    <location>
        <begin position="683"/>
        <end position="810"/>
    </location>
</feature>
<feature type="region of interest" description="Disordered" evidence="2">
    <location>
        <begin position="126"/>
        <end position="217"/>
    </location>
</feature>
<dbReference type="RefSeq" id="XP_030372997.1">
    <property type="nucleotide sequence ID" value="XM_030517137.1"/>
</dbReference>
<dbReference type="PANTHER" id="PTHR33689">
    <property type="entry name" value="FAS-BINDING FACTOR 1"/>
    <property type="match status" value="1"/>
</dbReference>
<feature type="compositionally biased region" description="Polar residues" evidence="2">
    <location>
        <begin position="171"/>
        <end position="183"/>
    </location>
</feature>
<feature type="coiled-coil region" evidence="1">
    <location>
        <begin position="601"/>
        <end position="646"/>
    </location>
</feature>
<dbReference type="GO" id="GO:0090162">
    <property type="term" value="P:establishment of epithelial cell polarity"/>
    <property type="evidence" value="ECO:0007669"/>
    <property type="project" value="InterPro"/>
</dbReference>
<keyword evidence="4" id="KW-1185">Reference proteome</keyword>
<feature type="domain" description="Fas-binding factor 1 C-terminal" evidence="3">
    <location>
        <begin position="447"/>
        <end position="914"/>
    </location>
</feature>
<feature type="coiled-coil region" evidence="1">
    <location>
        <begin position="436"/>
        <end position="539"/>
    </location>
</feature>
<dbReference type="GO" id="GO:0097539">
    <property type="term" value="C:ciliary transition fiber"/>
    <property type="evidence" value="ECO:0007669"/>
    <property type="project" value="InterPro"/>
</dbReference>
<name>A0A6J2TDD0_DROLE</name>
<keyword evidence="1" id="KW-0175">Coiled coil</keyword>
<feature type="compositionally biased region" description="Polar residues" evidence="2">
    <location>
        <begin position="198"/>
        <end position="208"/>
    </location>
</feature>
<proteinExistence type="predicted"/>
<dbReference type="GO" id="GO:0005814">
    <property type="term" value="C:centriole"/>
    <property type="evidence" value="ECO:0007669"/>
    <property type="project" value="TreeGrafter"/>
</dbReference>
<dbReference type="GO" id="GO:0036064">
    <property type="term" value="C:ciliary basal body"/>
    <property type="evidence" value="ECO:0007669"/>
    <property type="project" value="TreeGrafter"/>
</dbReference>
<evidence type="ECO:0000313" key="5">
    <source>
        <dbReference type="RefSeq" id="XP_030372997.1"/>
    </source>
</evidence>
<dbReference type="GO" id="GO:0060271">
    <property type="term" value="P:cilium assembly"/>
    <property type="evidence" value="ECO:0007669"/>
    <property type="project" value="InterPro"/>
</dbReference>
<dbReference type="Pfam" id="PF21007">
    <property type="entry name" value="FBF1"/>
    <property type="match status" value="1"/>
</dbReference>
<evidence type="ECO:0000256" key="1">
    <source>
        <dbReference type="SAM" id="Coils"/>
    </source>
</evidence>
<dbReference type="GeneID" id="115622984"/>
<organism evidence="4 5">
    <name type="scientific">Drosophila lebanonensis</name>
    <name type="common">Fruit fly</name>
    <name type="synonym">Scaptodrosophila lebanonensis</name>
    <dbReference type="NCBI Taxonomy" id="7225"/>
    <lineage>
        <taxon>Eukaryota</taxon>
        <taxon>Metazoa</taxon>
        <taxon>Ecdysozoa</taxon>
        <taxon>Arthropoda</taxon>
        <taxon>Hexapoda</taxon>
        <taxon>Insecta</taxon>
        <taxon>Pterygota</taxon>
        <taxon>Neoptera</taxon>
        <taxon>Endopterygota</taxon>
        <taxon>Diptera</taxon>
        <taxon>Brachycera</taxon>
        <taxon>Muscomorpha</taxon>
        <taxon>Ephydroidea</taxon>
        <taxon>Drosophilidae</taxon>
        <taxon>Scaptodrosophila</taxon>
    </lineage>
</organism>
<feature type="region of interest" description="Disordered" evidence="2">
    <location>
        <begin position="50"/>
        <end position="101"/>
    </location>
</feature>
<protein>
    <submittedName>
        <fullName evidence="5">Centrosomal protein of 164 kDa</fullName>
    </submittedName>
</protein>
<dbReference type="CTD" id="39330"/>
<feature type="compositionally biased region" description="Polar residues" evidence="2">
    <location>
        <begin position="137"/>
        <end position="162"/>
    </location>
</feature>
<evidence type="ECO:0000256" key="2">
    <source>
        <dbReference type="SAM" id="MobiDB-lite"/>
    </source>
</evidence>
<accession>A0A6J2TDD0</accession>
<dbReference type="InterPro" id="IPR033561">
    <property type="entry name" value="FBF1"/>
</dbReference>
<dbReference type="PANTHER" id="PTHR33689:SF1">
    <property type="entry name" value="FAS-BINDING FACTOR 1"/>
    <property type="match status" value="1"/>
</dbReference>
<dbReference type="InterPro" id="IPR049390">
    <property type="entry name" value="FBF1_C"/>
</dbReference>
<evidence type="ECO:0000313" key="4">
    <source>
        <dbReference type="Proteomes" id="UP000504634"/>
    </source>
</evidence>
<reference evidence="5" key="1">
    <citation type="submission" date="2025-08" db="UniProtKB">
        <authorList>
            <consortium name="RefSeq"/>
        </authorList>
    </citation>
    <scope>IDENTIFICATION</scope>
    <source>
        <strain evidence="5">11010-0011.00</strain>
        <tissue evidence="5">Whole body</tissue>
    </source>
</reference>
<sequence length="984" mass="111486">MNFSVDDPLADLLSDNSLDNDNFFDNTTGRKLSKQAAKSKGKLEDLFGIQEETEVDIQPPPKDKPIATSTPRIVKQKPSISQDDVGDDDDLGFDPKRPKSGVKKSLFVDLLSVGEAKKNVFDDILSGGDSAKRPATSAVSTVKPSMSRQSTDTTTDNSNVYTQARPKTATGRRSSAQSTNAFINTDPLGLFGRDKETSANASGMSTPVSKKRSNPADWLGLGVENATTVESGAVAEPERPATPRSPQHGKEALVVKNAINILRLAESDDTEIDIETPAQELPMKMPTVAADPTAQNILLLNSINLESNNTFTALQQQESQLIIASQMKAQESALLEMQRKQDILLQQQNQKFQTLIQQQLQRQQQMEDHIKMQQQRINTHIQLMMTQSAMVARGPIPPPMTGAATDTDAATAANIPITDKTTQAAGEPMPSADDQLLKLENDVKRNELEKLRLEELVANMKVNYEQEIQMIENSYKKQLQVLSEHMAAVEERLKAENTELKEFYVEKLQSLEQALQKLKNDYEGELSTLRQDHEDEVRKLRKSHEVDIDMVRQEHHRMLDTIRQSKMLEFATMQESGSYLETLQLASNNLVTLSDGLQGLRDDMSCKLETLNKERERKLNARERLLDDKERRLKIDEEAAEGEKRRLMELVGTLELQLGRLSKESAEENWQLRQRMCSLEAEKNAFEREKEFHREQLERDEKRVEELKTLQLAETERMKLDLQQERTRLVIERTQIEMERKLQSQGGLDKDRLEVEAQLKVAEDAIRQADEERQRCHKQQRDLEQRKRLLLNKENALNLKEDELAQASSAYRMATGRMQAAEHKARESEQFLEAKLQQLAKRTADLGEKEAQLSQERMLLAKDRIALHNMKQQIAQSKCSLCKMGANSAELALNTVYQTNGNTTRDPPALHQNSQENVTARIMTSNQLPAALIERNIVDRMLDENIEASYRRMYNVPTTTDMDYWTTAGLDDDSKKLAMGNNNL</sequence>